<dbReference type="InterPro" id="IPR036097">
    <property type="entry name" value="HisK_dim/P_sf"/>
</dbReference>
<evidence type="ECO:0000256" key="8">
    <source>
        <dbReference type="ARBA" id="ARBA00022989"/>
    </source>
</evidence>
<dbReference type="STRING" id="310780.SAMN05216267_1013126"/>
<dbReference type="CDD" id="cd00082">
    <property type="entry name" value="HisKA"/>
    <property type="match status" value="1"/>
</dbReference>
<dbReference type="Gene3D" id="1.10.287.130">
    <property type="match status" value="1"/>
</dbReference>
<dbReference type="SUPFAM" id="SSF55874">
    <property type="entry name" value="ATPase domain of HSP90 chaperone/DNA topoisomerase II/histidine kinase"/>
    <property type="match status" value="1"/>
</dbReference>
<dbReference type="Gene3D" id="6.10.340.10">
    <property type="match status" value="1"/>
</dbReference>
<dbReference type="InterPro" id="IPR003594">
    <property type="entry name" value="HATPase_dom"/>
</dbReference>
<dbReference type="SMART" id="SM00387">
    <property type="entry name" value="HATPase_c"/>
    <property type="match status" value="1"/>
</dbReference>
<dbReference type="Pfam" id="PF05227">
    <property type="entry name" value="CHASE3"/>
    <property type="match status" value="1"/>
</dbReference>
<dbReference type="SUPFAM" id="SSF47384">
    <property type="entry name" value="Homodimeric domain of signal transducing histidine kinase"/>
    <property type="match status" value="1"/>
</dbReference>
<organism evidence="14 15">
    <name type="scientific">Actinacidiphila rubida</name>
    <dbReference type="NCBI Taxonomy" id="310780"/>
    <lineage>
        <taxon>Bacteria</taxon>
        <taxon>Bacillati</taxon>
        <taxon>Actinomycetota</taxon>
        <taxon>Actinomycetes</taxon>
        <taxon>Kitasatosporales</taxon>
        <taxon>Streptomycetaceae</taxon>
        <taxon>Actinacidiphila</taxon>
    </lineage>
</organism>
<evidence type="ECO:0000256" key="5">
    <source>
        <dbReference type="ARBA" id="ARBA00022679"/>
    </source>
</evidence>
<dbReference type="Pfam" id="PF00672">
    <property type="entry name" value="HAMP"/>
    <property type="match status" value="1"/>
</dbReference>
<keyword evidence="5" id="KW-0808">Transferase</keyword>
<proteinExistence type="predicted"/>
<feature type="region of interest" description="Disordered" evidence="10">
    <location>
        <begin position="1"/>
        <end position="62"/>
    </location>
</feature>
<dbReference type="Proteomes" id="UP000181951">
    <property type="component" value="Unassembled WGS sequence"/>
</dbReference>
<evidence type="ECO:0000256" key="11">
    <source>
        <dbReference type="SAM" id="Phobius"/>
    </source>
</evidence>
<dbReference type="InterPro" id="IPR036890">
    <property type="entry name" value="HATPase_C_sf"/>
</dbReference>
<dbReference type="PANTHER" id="PTHR43304">
    <property type="entry name" value="PHYTOCHROME-LIKE PROTEIN CPH1"/>
    <property type="match status" value="1"/>
</dbReference>
<keyword evidence="6 11" id="KW-0812">Transmembrane</keyword>
<comment type="subcellular location">
    <subcellularLocation>
        <location evidence="2">Cell membrane</location>
    </subcellularLocation>
</comment>
<feature type="region of interest" description="Disordered" evidence="10">
    <location>
        <begin position="590"/>
        <end position="651"/>
    </location>
</feature>
<dbReference type="PRINTS" id="PR00344">
    <property type="entry name" value="BCTRLSENSOR"/>
</dbReference>
<evidence type="ECO:0000313" key="14">
    <source>
        <dbReference type="EMBL" id="SEN94663.1"/>
    </source>
</evidence>
<dbReference type="SMART" id="SM00304">
    <property type="entry name" value="HAMP"/>
    <property type="match status" value="1"/>
</dbReference>
<feature type="domain" description="HAMP" evidence="13">
    <location>
        <begin position="267"/>
        <end position="319"/>
    </location>
</feature>
<feature type="compositionally biased region" description="Basic and acidic residues" evidence="10">
    <location>
        <begin position="642"/>
        <end position="651"/>
    </location>
</feature>
<dbReference type="Pfam" id="PF02518">
    <property type="entry name" value="HATPase_c"/>
    <property type="match status" value="1"/>
</dbReference>
<dbReference type="FunFam" id="3.30.565.10:FF:000006">
    <property type="entry name" value="Sensor histidine kinase WalK"/>
    <property type="match status" value="1"/>
</dbReference>
<dbReference type="PANTHER" id="PTHR43304:SF1">
    <property type="entry name" value="PAC DOMAIN-CONTAINING PROTEIN"/>
    <property type="match status" value="1"/>
</dbReference>
<dbReference type="InterPro" id="IPR005467">
    <property type="entry name" value="His_kinase_dom"/>
</dbReference>
<evidence type="ECO:0000256" key="7">
    <source>
        <dbReference type="ARBA" id="ARBA00022777"/>
    </source>
</evidence>
<dbReference type="EMBL" id="FODD01000013">
    <property type="protein sequence ID" value="SEN94663.1"/>
    <property type="molecule type" value="Genomic_DNA"/>
</dbReference>
<dbReference type="SMART" id="SM00388">
    <property type="entry name" value="HisKA"/>
    <property type="match status" value="1"/>
</dbReference>
<evidence type="ECO:0000256" key="6">
    <source>
        <dbReference type="ARBA" id="ARBA00022692"/>
    </source>
</evidence>
<dbReference type="InterPro" id="IPR003660">
    <property type="entry name" value="HAMP_dom"/>
</dbReference>
<evidence type="ECO:0000256" key="2">
    <source>
        <dbReference type="ARBA" id="ARBA00004236"/>
    </source>
</evidence>
<dbReference type="InterPro" id="IPR004358">
    <property type="entry name" value="Sig_transdc_His_kin-like_C"/>
</dbReference>
<accession>A0A1H8KNX4</accession>
<dbReference type="EC" id="2.7.13.3" evidence="3"/>
<dbReference type="SUPFAM" id="SSF158472">
    <property type="entry name" value="HAMP domain-like"/>
    <property type="match status" value="1"/>
</dbReference>
<dbReference type="PROSITE" id="PS50885">
    <property type="entry name" value="HAMP"/>
    <property type="match status" value="1"/>
</dbReference>
<evidence type="ECO:0000259" key="13">
    <source>
        <dbReference type="PROSITE" id="PS50885"/>
    </source>
</evidence>
<feature type="transmembrane region" description="Helical" evidence="11">
    <location>
        <begin position="245"/>
        <end position="265"/>
    </location>
</feature>
<feature type="domain" description="Histidine kinase" evidence="12">
    <location>
        <begin position="348"/>
        <end position="563"/>
    </location>
</feature>
<dbReference type="GO" id="GO:0000155">
    <property type="term" value="F:phosphorelay sensor kinase activity"/>
    <property type="evidence" value="ECO:0007669"/>
    <property type="project" value="InterPro"/>
</dbReference>
<feature type="compositionally biased region" description="Gly residues" evidence="10">
    <location>
        <begin position="1"/>
        <end position="14"/>
    </location>
</feature>
<keyword evidence="9" id="KW-0902">Two-component regulatory system</keyword>
<evidence type="ECO:0000256" key="4">
    <source>
        <dbReference type="ARBA" id="ARBA00022553"/>
    </source>
</evidence>
<feature type="transmembrane region" description="Helical" evidence="11">
    <location>
        <begin position="70"/>
        <end position="90"/>
    </location>
</feature>
<evidence type="ECO:0000259" key="12">
    <source>
        <dbReference type="PROSITE" id="PS50109"/>
    </source>
</evidence>
<protein>
    <recommendedName>
        <fullName evidence="3">histidine kinase</fullName>
        <ecNumber evidence="3">2.7.13.3</ecNumber>
    </recommendedName>
</protein>
<evidence type="ECO:0000256" key="9">
    <source>
        <dbReference type="ARBA" id="ARBA00023012"/>
    </source>
</evidence>
<reference evidence="14 15" key="1">
    <citation type="submission" date="2016-10" db="EMBL/GenBank/DDBJ databases">
        <authorList>
            <person name="de Groot N.N."/>
        </authorList>
    </citation>
    <scope>NUCLEOTIDE SEQUENCE [LARGE SCALE GENOMIC DNA]</scope>
    <source>
        <strain evidence="14 15">CGMCC 4.2026</strain>
    </source>
</reference>
<gene>
    <name evidence="14" type="ORF">SAMN05216267_1013126</name>
</gene>
<keyword evidence="7" id="KW-0418">Kinase</keyword>
<dbReference type="AlphaFoldDB" id="A0A1H8KNX4"/>
<keyword evidence="11" id="KW-0472">Membrane</keyword>
<dbReference type="CDD" id="cd19410">
    <property type="entry name" value="HK9-like_sensor"/>
    <property type="match status" value="1"/>
</dbReference>
<evidence type="ECO:0000313" key="15">
    <source>
        <dbReference type="Proteomes" id="UP000181951"/>
    </source>
</evidence>
<dbReference type="Gene3D" id="3.30.565.10">
    <property type="entry name" value="Histidine kinase-like ATPase, C-terminal domain"/>
    <property type="match status" value="1"/>
</dbReference>
<name>A0A1H8KNX4_9ACTN</name>
<keyword evidence="8 11" id="KW-1133">Transmembrane helix</keyword>
<keyword evidence="15" id="KW-1185">Reference proteome</keyword>
<keyword evidence="4" id="KW-0597">Phosphoprotein</keyword>
<dbReference type="Pfam" id="PF00512">
    <property type="entry name" value="HisKA"/>
    <property type="match status" value="1"/>
</dbReference>
<dbReference type="InterPro" id="IPR007891">
    <property type="entry name" value="CHASE3"/>
</dbReference>
<evidence type="ECO:0000256" key="3">
    <source>
        <dbReference type="ARBA" id="ARBA00012438"/>
    </source>
</evidence>
<evidence type="ECO:0000256" key="1">
    <source>
        <dbReference type="ARBA" id="ARBA00000085"/>
    </source>
</evidence>
<evidence type="ECO:0000256" key="10">
    <source>
        <dbReference type="SAM" id="MobiDB-lite"/>
    </source>
</evidence>
<dbReference type="InterPro" id="IPR052162">
    <property type="entry name" value="Sensor_kinase/Photoreceptor"/>
</dbReference>
<dbReference type="InterPro" id="IPR003661">
    <property type="entry name" value="HisK_dim/P_dom"/>
</dbReference>
<dbReference type="CDD" id="cd06225">
    <property type="entry name" value="HAMP"/>
    <property type="match status" value="1"/>
</dbReference>
<dbReference type="PROSITE" id="PS50109">
    <property type="entry name" value="HIS_KIN"/>
    <property type="match status" value="1"/>
</dbReference>
<dbReference type="GO" id="GO:0005886">
    <property type="term" value="C:plasma membrane"/>
    <property type="evidence" value="ECO:0007669"/>
    <property type="project" value="UniProtKB-SubCell"/>
</dbReference>
<feature type="compositionally biased region" description="Low complexity" evidence="10">
    <location>
        <begin position="619"/>
        <end position="628"/>
    </location>
</feature>
<comment type="catalytic activity">
    <reaction evidence="1">
        <text>ATP + protein L-histidine = ADP + protein N-phospho-L-histidine.</text>
        <dbReference type="EC" id="2.7.13.3"/>
    </reaction>
</comment>
<sequence>MVSGGPRRGPGGGEGTERPAAGEDVQPPPGAEQGAGDGAPALGQAERLPDQQGLRRRPPAPRGWTVRRRLAVGTSGALALLLVLSVAGGWEFARSTRLTDSLSRTDTPALVAAAQLEEALVSQETAVRGYGLTGQRSFLQPYTDGLVTQRRETAVLRSLLTDDTPASGELDALLAQVETWQSRFARPIAVAPQGAPVALAAQRADEGKREFDTVRAAGDRLQQALTTRRDKSRADLRRADTERDWIFGFIAAVIALLAVLVFVALRRGVTRPLGRLAYDVRTIADGRFDHVVTPTGPSDIRALALDVEYMRDRMVEALALRDLAHARLDEQTADLRRSNAELEQFAYVASHDLQEPLRKVASFCQLLERRYADQLDERAVQYIGFAVDGANRMQTLINDLLAFSRVGRVHAETAEVDLEELFARTVESHSLAIADAGAEITHDPLPVVHGDATQLGMLLQNLLSNALKFRSPDRPPRIDVSVVPRSEDEWEFAVTDNGIGIAPEFAERVFVIFQRLHTRDDYPGNGIGLALCKKIVDFHGGAIAIDPEHEQGTRFVFTLPRSASSADQLEAELLDAGVLDAGVLDVGSPGVASSDGASSDPVPAGAAGAAGDSAGGDGTTAARAADSGGARGAGDAEGVPDGDARAEGAER</sequence>